<dbReference type="EMBL" id="JARRAF010000020">
    <property type="protein sequence ID" value="MDK2125504.1"/>
    <property type="molecule type" value="Genomic_DNA"/>
</dbReference>
<dbReference type="Proteomes" id="UP001172778">
    <property type="component" value="Unassembled WGS sequence"/>
</dbReference>
<evidence type="ECO:0000313" key="1">
    <source>
        <dbReference type="EMBL" id="MDK2125504.1"/>
    </source>
</evidence>
<dbReference type="Gene3D" id="3.40.50.1820">
    <property type="entry name" value="alpha/beta hydrolase"/>
    <property type="match status" value="1"/>
</dbReference>
<keyword evidence="2" id="KW-1185">Reference proteome</keyword>
<dbReference type="InterPro" id="IPR029058">
    <property type="entry name" value="AB_hydrolase_fold"/>
</dbReference>
<dbReference type="SUPFAM" id="SSF53474">
    <property type="entry name" value="alpha/beta-Hydrolases"/>
    <property type="match status" value="1"/>
</dbReference>
<sequence length="292" mass="31867">MLRSRWCQPDLGAWLAMDGCGEFRRLAAVVASDRHTSELRPGARDPLLVLWRGLFGAWLPGHFQVPLQILRDAGWICRIAPSAGGGTIAANAARVARWLDESPFVGTSQRPVILLCHSKGGLEALELCRTRPDWAARVSALVFCQTPRSGCPLLEDLARPSGIRERSQARALRVMGAWTASQELTTAAISQALPEWDGARPAAPLICVASWSDTPGWGIEAQHSRMAKRAPGHLHDGLFFLDDQLWPVSETIILKSVNHSQPTLGSQRFPLGQLWLTLAALAARRGEASVQI</sequence>
<organism evidence="1 2">
    <name type="scientific">Parachitinimonas caeni</name>
    <dbReference type="NCBI Taxonomy" id="3031301"/>
    <lineage>
        <taxon>Bacteria</taxon>
        <taxon>Pseudomonadati</taxon>
        <taxon>Pseudomonadota</taxon>
        <taxon>Betaproteobacteria</taxon>
        <taxon>Neisseriales</taxon>
        <taxon>Chitinibacteraceae</taxon>
        <taxon>Parachitinimonas</taxon>
    </lineage>
</organism>
<proteinExistence type="predicted"/>
<comment type="caution">
    <text evidence="1">The sequence shown here is derived from an EMBL/GenBank/DDBJ whole genome shotgun (WGS) entry which is preliminary data.</text>
</comment>
<evidence type="ECO:0008006" key="3">
    <source>
        <dbReference type="Google" id="ProtNLM"/>
    </source>
</evidence>
<evidence type="ECO:0000313" key="2">
    <source>
        <dbReference type="Proteomes" id="UP001172778"/>
    </source>
</evidence>
<gene>
    <name evidence="1" type="ORF">PZA18_15730</name>
</gene>
<accession>A0ABT7DZT3</accession>
<protein>
    <recommendedName>
        <fullName evidence="3">Alpha/beta hydrolase</fullName>
    </recommendedName>
</protein>
<reference evidence="1" key="1">
    <citation type="submission" date="2023-03" db="EMBL/GenBank/DDBJ databases">
        <title>Chitinimonas shenzhenensis gen. nov., sp. nov., a novel member of family Burkholderiaceae isolated from activated sludge collected in Shen Zhen, China.</title>
        <authorList>
            <person name="Wang X."/>
        </authorList>
    </citation>
    <scope>NUCLEOTIDE SEQUENCE</scope>
    <source>
        <strain evidence="1">DQS-5</strain>
    </source>
</reference>
<dbReference type="RefSeq" id="WP_284101814.1">
    <property type="nucleotide sequence ID" value="NZ_JARRAF010000020.1"/>
</dbReference>
<name>A0ABT7DZT3_9NEIS</name>